<keyword evidence="3" id="KW-1185">Reference proteome</keyword>
<dbReference type="Pfam" id="PF10003">
    <property type="entry name" value="DUF2244"/>
    <property type="match status" value="1"/>
</dbReference>
<accession>A0A062VIN3</accession>
<evidence type="ECO:0000256" key="1">
    <source>
        <dbReference type="SAM" id="Phobius"/>
    </source>
</evidence>
<sequence length="162" mass="18146">MLPAEETVYMDAVLTPNRSLSRQGFIIAMAAIAFTFFMTGLMFWSMGAGPILGFMGLDIAAIWLAFHISYKRQREETRVTVTARAIHLHHKDAKGREKHAEVPSAFARVELEEPAGPTSWLRIEHGKTAWIIGRFLTPTERSSFAEALRQALLAARAERHPA</sequence>
<dbReference type="InterPro" id="IPR019253">
    <property type="entry name" value="DUF2244_TM"/>
</dbReference>
<comment type="caution">
    <text evidence="2">The sequence shown here is derived from an EMBL/GenBank/DDBJ whole genome shotgun (WGS) entry which is preliminary data.</text>
</comment>
<proteinExistence type="predicted"/>
<dbReference type="Proteomes" id="UP000027100">
    <property type="component" value="Unassembled WGS sequence"/>
</dbReference>
<keyword evidence="1" id="KW-1133">Transmembrane helix</keyword>
<keyword evidence="1" id="KW-0472">Membrane</keyword>
<dbReference type="STRING" id="1280954.HPO_12628"/>
<dbReference type="PATRIC" id="fig|1280954.3.peg.2556"/>
<organism evidence="2 3">
    <name type="scientific">Hyphomonas polymorpha PS728</name>
    <dbReference type="NCBI Taxonomy" id="1280954"/>
    <lineage>
        <taxon>Bacteria</taxon>
        <taxon>Pseudomonadati</taxon>
        <taxon>Pseudomonadota</taxon>
        <taxon>Alphaproteobacteria</taxon>
        <taxon>Hyphomonadales</taxon>
        <taxon>Hyphomonadaceae</taxon>
        <taxon>Hyphomonas</taxon>
    </lineage>
</organism>
<dbReference type="InterPro" id="IPR016990">
    <property type="entry name" value="UCP032162_TM"/>
</dbReference>
<reference evidence="2 3" key="1">
    <citation type="journal article" date="2014" name="Antonie Van Leeuwenhoek">
        <title>Hyphomonas beringensis sp. nov. and Hyphomonas chukchiensis sp. nov., isolated from surface seawater of the Bering Sea and Chukchi Sea.</title>
        <authorList>
            <person name="Li C."/>
            <person name="Lai Q."/>
            <person name="Li G."/>
            <person name="Dong C."/>
            <person name="Wang J."/>
            <person name="Liao Y."/>
            <person name="Shao Z."/>
        </authorList>
    </citation>
    <scope>NUCLEOTIDE SEQUENCE [LARGE SCALE GENOMIC DNA]</scope>
    <source>
        <strain evidence="2 3">PS728</strain>
    </source>
</reference>
<dbReference type="AlphaFoldDB" id="A0A062VIN3"/>
<dbReference type="eggNOG" id="COG5488">
    <property type="taxonomic scope" value="Bacteria"/>
</dbReference>
<feature type="transmembrane region" description="Helical" evidence="1">
    <location>
        <begin position="25"/>
        <end position="45"/>
    </location>
</feature>
<evidence type="ECO:0008006" key="4">
    <source>
        <dbReference type="Google" id="ProtNLM"/>
    </source>
</evidence>
<feature type="transmembrane region" description="Helical" evidence="1">
    <location>
        <begin position="51"/>
        <end position="70"/>
    </location>
</feature>
<gene>
    <name evidence="2" type="ORF">HPO_12628</name>
</gene>
<evidence type="ECO:0000313" key="2">
    <source>
        <dbReference type="EMBL" id="KCZ97910.1"/>
    </source>
</evidence>
<dbReference type="EMBL" id="ARYM01000014">
    <property type="protein sequence ID" value="KCZ97910.1"/>
    <property type="molecule type" value="Genomic_DNA"/>
</dbReference>
<evidence type="ECO:0000313" key="3">
    <source>
        <dbReference type="Proteomes" id="UP000027100"/>
    </source>
</evidence>
<name>A0A062VIN3_9PROT</name>
<protein>
    <recommendedName>
        <fullName evidence="4">DUF2244 domain-containing protein</fullName>
    </recommendedName>
</protein>
<keyword evidence="1" id="KW-0812">Transmembrane</keyword>
<dbReference type="PIRSF" id="PIRSF032162">
    <property type="entry name" value="UCP032162_imp"/>
    <property type="match status" value="1"/>
</dbReference>